<evidence type="ECO:0000313" key="3">
    <source>
        <dbReference type="Proteomes" id="UP000308133"/>
    </source>
</evidence>
<sequence length="272" mass="29569">MSAHKAPEKEAPPPYVDTTDTSAANPNPPPTTSPPAYDFTDNTHLAVDEKKSRVSIDAHSIAPSAASDDGHASSSSTTPVTWHLYLESREKHTLLVYGPDKSQPRYRITFGRAPHVLLQSMPSGAELGRATFAKLTTVVGLEIHGHETIECATTDDKARDYAYSSPGLGRRLKWEHKTTLGHVNKVVCVDERGEEVAAWKRGKGEKRKVGVLEFQGWVQGEGGEEGSRRMEEVLLVAMVMQLKMKYRGSDWDPISAGGMALGMVSLFGGLGS</sequence>
<feature type="compositionally biased region" description="Basic and acidic residues" evidence="1">
    <location>
        <begin position="1"/>
        <end position="11"/>
    </location>
</feature>
<protein>
    <submittedName>
        <fullName evidence="2">Uncharacterized protein</fullName>
    </submittedName>
</protein>
<feature type="region of interest" description="Disordered" evidence="1">
    <location>
        <begin position="1"/>
        <end position="45"/>
    </location>
</feature>
<accession>A0A4U7AS04</accession>
<dbReference type="AlphaFoldDB" id="A0A4U7AS04"/>
<gene>
    <name evidence="2" type="ORF">C1H76_8013</name>
</gene>
<organism evidence="2 3">
    <name type="scientific">Elsinoe australis</name>
    <dbReference type="NCBI Taxonomy" id="40998"/>
    <lineage>
        <taxon>Eukaryota</taxon>
        <taxon>Fungi</taxon>
        <taxon>Dikarya</taxon>
        <taxon>Ascomycota</taxon>
        <taxon>Pezizomycotina</taxon>
        <taxon>Dothideomycetes</taxon>
        <taxon>Dothideomycetidae</taxon>
        <taxon>Myriangiales</taxon>
        <taxon>Elsinoaceae</taxon>
        <taxon>Elsinoe</taxon>
    </lineage>
</organism>
<dbReference type="Proteomes" id="UP000308133">
    <property type="component" value="Unassembled WGS sequence"/>
</dbReference>
<reference evidence="2 3" key="1">
    <citation type="submission" date="2018-02" db="EMBL/GenBank/DDBJ databases">
        <title>Draft genome sequences of Elsinoe sp., causing black scab on jojoba.</title>
        <authorList>
            <person name="Stodart B."/>
            <person name="Jeffress S."/>
            <person name="Ash G."/>
            <person name="Arun Chinnappa K."/>
        </authorList>
    </citation>
    <scope>NUCLEOTIDE SEQUENCE [LARGE SCALE GENOMIC DNA]</scope>
    <source>
        <strain evidence="2 3">Hillstone_2</strain>
    </source>
</reference>
<name>A0A4U7AS04_9PEZI</name>
<comment type="caution">
    <text evidence="2">The sequence shown here is derived from an EMBL/GenBank/DDBJ whole genome shotgun (WGS) entry which is preliminary data.</text>
</comment>
<proteinExistence type="predicted"/>
<evidence type="ECO:0000313" key="2">
    <source>
        <dbReference type="EMBL" id="TKX19815.1"/>
    </source>
</evidence>
<dbReference type="EMBL" id="PTQR01000106">
    <property type="protein sequence ID" value="TKX19815.1"/>
    <property type="molecule type" value="Genomic_DNA"/>
</dbReference>
<evidence type="ECO:0000256" key="1">
    <source>
        <dbReference type="SAM" id="MobiDB-lite"/>
    </source>
</evidence>